<comment type="subcellular location">
    <subcellularLocation>
        <location evidence="8">Cell membrane</location>
        <topology evidence="8">Multi-pass membrane protein</topology>
    </subcellularLocation>
    <subcellularLocation>
        <location evidence="1">Endomembrane system</location>
        <topology evidence="1">Multi-pass membrane protein</topology>
    </subcellularLocation>
</comment>
<evidence type="ECO:0000256" key="8">
    <source>
        <dbReference type="RuleBase" id="RU362101"/>
    </source>
</evidence>
<dbReference type="Proteomes" id="UP001232725">
    <property type="component" value="Unassembled WGS sequence"/>
</dbReference>
<dbReference type="EMBL" id="JAVALS010000001">
    <property type="protein sequence ID" value="MDP5225778.1"/>
    <property type="molecule type" value="Genomic_DNA"/>
</dbReference>
<evidence type="ECO:0000313" key="10">
    <source>
        <dbReference type="Proteomes" id="UP001232725"/>
    </source>
</evidence>
<feature type="transmembrane region" description="Helical" evidence="8">
    <location>
        <begin position="265"/>
        <end position="288"/>
    </location>
</feature>
<gene>
    <name evidence="9" type="ORF">Q9R02_01235</name>
</gene>
<sequence>MAPAASQPLPGSLRKALAIVLGLHLLAGALLLLATGEQAAEVAGLCAVAYLAGIKHSYDWDHIAAIDNSSRRFAAAGHYHPGVGLAFSLGHCAVVVLACVFVVLGVGSMHELFRDGSQANTVLATVGSAVSGLFLLLLGLGNTGAFLSTARTARRIGAGQEVGPDDLEPRGLAARMVAAPLRAVRRPAQLFGVGFLFGLGFDTATTIGLLVTSASAVLSGVPPLALLAMPFAFAAAMTLFDGANGVAMMRLYRSALQHPVRRIRFNLVVTGMSAASALFVAVITLGTLARTALDLDDPFTGFLAGIDLGDAGLLLVASFLTVWGVAALGRRRKAAALR</sequence>
<keyword evidence="4" id="KW-0533">Nickel</keyword>
<evidence type="ECO:0000256" key="6">
    <source>
        <dbReference type="ARBA" id="ARBA00022989"/>
    </source>
</evidence>
<comment type="similarity">
    <text evidence="2 8">Belongs to the NiCoT transporter (TC 2.A.52) family.</text>
</comment>
<protein>
    <recommendedName>
        <fullName evidence="8">Nickel/cobalt efflux system</fullName>
    </recommendedName>
</protein>
<dbReference type="Pfam" id="PF03824">
    <property type="entry name" value="NicO"/>
    <property type="match status" value="1"/>
</dbReference>
<keyword evidence="5 8" id="KW-0812">Transmembrane</keyword>
<dbReference type="RefSeq" id="WP_305994819.1">
    <property type="nucleotide sequence ID" value="NZ_JAVALS010000001.1"/>
</dbReference>
<feature type="transmembrane region" description="Helical" evidence="8">
    <location>
        <begin position="224"/>
        <end position="244"/>
    </location>
</feature>
<feature type="transmembrane region" description="Helical" evidence="8">
    <location>
        <begin position="190"/>
        <end position="218"/>
    </location>
</feature>
<feature type="transmembrane region" description="Helical" evidence="8">
    <location>
        <begin position="308"/>
        <end position="328"/>
    </location>
</feature>
<evidence type="ECO:0000256" key="2">
    <source>
        <dbReference type="ARBA" id="ARBA00010892"/>
    </source>
</evidence>
<keyword evidence="10" id="KW-1185">Reference proteome</keyword>
<proteinExistence type="inferred from homology"/>
<evidence type="ECO:0000256" key="3">
    <source>
        <dbReference type="ARBA" id="ARBA00022448"/>
    </source>
</evidence>
<dbReference type="PANTHER" id="PTHR31611:SF0">
    <property type="entry name" value="HIGH-AFFINITY NICKEL TRANSPORT PROTEIN NIC1"/>
    <property type="match status" value="1"/>
</dbReference>
<evidence type="ECO:0000256" key="5">
    <source>
        <dbReference type="ARBA" id="ARBA00022692"/>
    </source>
</evidence>
<feature type="transmembrane region" description="Helical" evidence="8">
    <location>
        <begin position="16"/>
        <end position="34"/>
    </location>
</feature>
<feature type="transmembrane region" description="Helical" evidence="8">
    <location>
        <begin position="126"/>
        <end position="147"/>
    </location>
</feature>
<accession>A0ABT9IJK4</accession>
<keyword evidence="3 8" id="KW-0813">Transport</keyword>
<dbReference type="InterPro" id="IPR004688">
    <property type="entry name" value="Ni/Co_transpt"/>
</dbReference>
<evidence type="ECO:0000256" key="7">
    <source>
        <dbReference type="ARBA" id="ARBA00023136"/>
    </source>
</evidence>
<evidence type="ECO:0000256" key="4">
    <source>
        <dbReference type="ARBA" id="ARBA00022596"/>
    </source>
</evidence>
<dbReference type="PANTHER" id="PTHR31611">
    <property type="entry name" value="HIGH-AFFINITY NICKEL TRANSPORT PROTEIN NIC1"/>
    <property type="match status" value="1"/>
</dbReference>
<reference evidence="9 10" key="1">
    <citation type="submission" date="2023-08" db="EMBL/GenBank/DDBJ databases">
        <title>Arthrobacter horti sp. nov., isolated from forest soil.</title>
        <authorList>
            <person name="Park M."/>
        </authorList>
    </citation>
    <scope>NUCLEOTIDE SEQUENCE [LARGE SCALE GENOMIC DNA]</scope>
    <source>
        <strain evidence="9 10">YJM1</strain>
    </source>
</reference>
<keyword evidence="7 8" id="KW-0472">Membrane</keyword>
<comment type="caution">
    <text evidence="9">The sequence shown here is derived from an EMBL/GenBank/DDBJ whole genome shotgun (WGS) entry which is preliminary data.</text>
</comment>
<dbReference type="InterPro" id="IPR011541">
    <property type="entry name" value="Ni/Co_transpt_high_affinity"/>
</dbReference>
<name>A0ABT9IJK4_9MICC</name>
<evidence type="ECO:0000256" key="1">
    <source>
        <dbReference type="ARBA" id="ARBA00004127"/>
    </source>
</evidence>
<organism evidence="9 10">
    <name type="scientific">Arthrobacter horti</name>
    <dbReference type="NCBI Taxonomy" id="3068273"/>
    <lineage>
        <taxon>Bacteria</taxon>
        <taxon>Bacillati</taxon>
        <taxon>Actinomycetota</taxon>
        <taxon>Actinomycetes</taxon>
        <taxon>Micrococcales</taxon>
        <taxon>Micrococcaceae</taxon>
        <taxon>Arthrobacter</taxon>
    </lineage>
</organism>
<feature type="transmembrane region" description="Helical" evidence="8">
    <location>
        <begin position="82"/>
        <end position="106"/>
    </location>
</feature>
<keyword evidence="6 8" id="KW-1133">Transmembrane helix</keyword>
<evidence type="ECO:0000313" key="9">
    <source>
        <dbReference type="EMBL" id="MDP5225778.1"/>
    </source>
</evidence>